<dbReference type="EMBL" id="BPLR01018270">
    <property type="protein sequence ID" value="GIY98228.1"/>
    <property type="molecule type" value="Genomic_DNA"/>
</dbReference>
<evidence type="ECO:0000313" key="2">
    <source>
        <dbReference type="Proteomes" id="UP001054945"/>
    </source>
</evidence>
<protein>
    <submittedName>
        <fullName evidence="1">Uncharacterized protein</fullName>
    </submittedName>
</protein>
<keyword evidence="2" id="KW-1185">Reference proteome</keyword>
<accession>A0AAV4XV71</accession>
<name>A0AAV4XV71_CAEEX</name>
<dbReference type="AlphaFoldDB" id="A0AAV4XV71"/>
<organism evidence="1 2">
    <name type="scientific">Caerostris extrusa</name>
    <name type="common">Bark spider</name>
    <name type="synonym">Caerostris bankana</name>
    <dbReference type="NCBI Taxonomy" id="172846"/>
    <lineage>
        <taxon>Eukaryota</taxon>
        <taxon>Metazoa</taxon>
        <taxon>Ecdysozoa</taxon>
        <taxon>Arthropoda</taxon>
        <taxon>Chelicerata</taxon>
        <taxon>Arachnida</taxon>
        <taxon>Araneae</taxon>
        <taxon>Araneomorphae</taxon>
        <taxon>Entelegynae</taxon>
        <taxon>Araneoidea</taxon>
        <taxon>Araneidae</taxon>
        <taxon>Caerostris</taxon>
    </lineage>
</organism>
<evidence type="ECO:0000313" key="1">
    <source>
        <dbReference type="EMBL" id="GIY98228.1"/>
    </source>
</evidence>
<reference evidence="1 2" key="1">
    <citation type="submission" date="2021-06" db="EMBL/GenBank/DDBJ databases">
        <title>Caerostris extrusa draft genome.</title>
        <authorList>
            <person name="Kono N."/>
            <person name="Arakawa K."/>
        </authorList>
    </citation>
    <scope>NUCLEOTIDE SEQUENCE [LARGE SCALE GENOMIC DNA]</scope>
</reference>
<proteinExistence type="predicted"/>
<comment type="caution">
    <text evidence="1">The sequence shown here is derived from an EMBL/GenBank/DDBJ whole genome shotgun (WGS) entry which is preliminary data.</text>
</comment>
<sequence>MSGDHYGQAVGPSLPIYHFRLRNDERLNSSAVTEHKPRYPKSGREGISPLMCPDKHGSCVFLRLLTEQFLRSPACFTL</sequence>
<dbReference type="Proteomes" id="UP001054945">
    <property type="component" value="Unassembled WGS sequence"/>
</dbReference>
<gene>
    <name evidence="1" type="ORF">CEXT_493401</name>
</gene>